<evidence type="ECO:0000256" key="1">
    <source>
        <dbReference type="SAM" id="MobiDB-lite"/>
    </source>
</evidence>
<dbReference type="Proteomes" id="UP001341281">
    <property type="component" value="Chromosome 06"/>
</dbReference>
<organism evidence="2 3">
    <name type="scientific">Paspalum notatum var. saurae</name>
    <dbReference type="NCBI Taxonomy" id="547442"/>
    <lineage>
        <taxon>Eukaryota</taxon>
        <taxon>Viridiplantae</taxon>
        <taxon>Streptophyta</taxon>
        <taxon>Embryophyta</taxon>
        <taxon>Tracheophyta</taxon>
        <taxon>Spermatophyta</taxon>
        <taxon>Magnoliopsida</taxon>
        <taxon>Liliopsida</taxon>
        <taxon>Poales</taxon>
        <taxon>Poaceae</taxon>
        <taxon>PACMAD clade</taxon>
        <taxon>Panicoideae</taxon>
        <taxon>Andropogonodae</taxon>
        <taxon>Paspaleae</taxon>
        <taxon>Paspalinae</taxon>
        <taxon>Paspalum</taxon>
    </lineage>
</organism>
<name>A0AAQ3U0S2_PASNO</name>
<keyword evidence="3" id="KW-1185">Reference proteome</keyword>
<reference evidence="2 3" key="1">
    <citation type="submission" date="2024-02" db="EMBL/GenBank/DDBJ databases">
        <title>High-quality chromosome-scale genome assembly of Pensacola bahiagrass (Paspalum notatum Flugge var. saurae).</title>
        <authorList>
            <person name="Vega J.M."/>
            <person name="Podio M."/>
            <person name="Orjuela J."/>
            <person name="Siena L.A."/>
            <person name="Pessino S.C."/>
            <person name="Combes M.C."/>
            <person name="Mariac C."/>
            <person name="Albertini E."/>
            <person name="Pupilli F."/>
            <person name="Ortiz J.P.A."/>
            <person name="Leblanc O."/>
        </authorList>
    </citation>
    <scope>NUCLEOTIDE SEQUENCE [LARGE SCALE GENOMIC DNA]</scope>
    <source>
        <strain evidence="2">R1</strain>
        <tissue evidence="2">Leaf</tissue>
    </source>
</reference>
<proteinExistence type="predicted"/>
<sequence>ILKRLEFPGAQGSSARLLAVCRPMRRRAAAARSEAAPRRERTRASLLQSGFSWARRRSPPGVPGLAAVAATRAVLGPARLCVPWRGGRRWLATEPPAPSSCTVGHSGVVLRRCGHSRRYGAEGKASGWAAPWPLKSASRAQRSLSLSRLPQSTDAAASWLMSSASAQGHSRLAVRLVCRLRPRFSRCHLCPGQRSAGGPEPMCTAERGTAGTTCTTKHAAMTAPRQRLRDGTLGRRPSRRCFGSELQRSRQAAARSSRRHGQAAPRRRQRLAEQCQGAGGNDIQSMLTLASFLPHVTGDIVLDTVMSDDFDSELPSKAIAPVPEHVQKTGTTMDKAKDDDPSNFFLPLIHGLLPPISTSAAVLSPGGASPTTAAF</sequence>
<accession>A0AAQ3U0S2</accession>
<feature type="region of interest" description="Disordered" evidence="1">
    <location>
        <begin position="225"/>
        <end position="268"/>
    </location>
</feature>
<protein>
    <submittedName>
        <fullName evidence="2">Uncharacterized protein</fullName>
    </submittedName>
</protein>
<evidence type="ECO:0000313" key="3">
    <source>
        <dbReference type="Proteomes" id="UP001341281"/>
    </source>
</evidence>
<feature type="compositionally biased region" description="Basic residues" evidence="1">
    <location>
        <begin position="256"/>
        <end position="268"/>
    </location>
</feature>
<dbReference type="AlphaFoldDB" id="A0AAQ3U0S2"/>
<feature type="non-terminal residue" evidence="2">
    <location>
        <position position="1"/>
    </location>
</feature>
<evidence type="ECO:0000313" key="2">
    <source>
        <dbReference type="EMBL" id="WVZ82029.1"/>
    </source>
</evidence>
<gene>
    <name evidence="2" type="ORF">U9M48_029342</name>
</gene>
<dbReference type="EMBL" id="CP144750">
    <property type="protein sequence ID" value="WVZ82029.1"/>
    <property type="molecule type" value="Genomic_DNA"/>
</dbReference>